<keyword evidence="2" id="KW-1185">Reference proteome</keyword>
<proteinExistence type="predicted"/>
<reference evidence="1" key="3">
    <citation type="submission" date="2025-09" db="UniProtKB">
        <authorList>
            <consortium name="Ensembl"/>
        </authorList>
    </citation>
    <scope>IDENTIFICATION</scope>
</reference>
<accession>A0A667Y784</accession>
<name>A0A667Y784_9TELE</name>
<dbReference type="Proteomes" id="UP000472263">
    <property type="component" value="Chromosome 12"/>
</dbReference>
<organism evidence="1 2">
    <name type="scientific">Myripristis murdjan</name>
    <name type="common">pinecone soldierfish</name>
    <dbReference type="NCBI Taxonomy" id="586833"/>
    <lineage>
        <taxon>Eukaryota</taxon>
        <taxon>Metazoa</taxon>
        <taxon>Chordata</taxon>
        <taxon>Craniata</taxon>
        <taxon>Vertebrata</taxon>
        <taxon>Euteleostomi</taxon>
        <taxon>Actinopterygii</taxon>
        <taxon>Neopterygii</taxon>
        <taxon>Teleostei</taxon>
        <taxon>Neoteleostei</taxon>
        <taxon>Acanthomorphata</taxon>
        <taxon>Holocentriformes</taxon>
        <taxon>Holocentridae</taxon>
        <taxon>Myripristis</taxon>
    </lineage>
</organism>
<evidence type="ECO:0000313" key="1">
    <source>
        <dbReference type="Ensembl" id="ENSMMDP00005025910.1"/>
    </source>
</evidence>
<dbReference type="InParanoid" id="A0A667Y784"/>
<dbReference type="Ensembl" id="ENSMMDT00005026454.1">
    <property type="protein sequence ID" value="ENSMMDP00005025910.1"/>
    <property type="gene ID" value="ENSMMDG00005012409.1"/>
</dbReference>
<reference evidence="1" key="2">
    <citation type="submission" date="2025-08" db="UniProtKB">
        <authorList>
            <consortium name="Ensembl"/>
        </authorList>
    </citation>
    <scope>IDENTIFICATION</scope>
</reference>
<sequence length="77" mass="8289">VPALWSVCSLQHKTKLVRDTPTYVSTRHAPPSLFLSLSSAVWACLVLTQVGVSCTDASGRVLYQGMFCPVLSGCALY</sequence>
<dbReference type="AlphaFoldDB" id="A0A667Y784"/>
<protein>
    <submittedName>
        <fullName evidence="1">Uncharacterized protein</fullName>
    </submittedName>
</protein>
<evidence type="ECO:0000313" key="2">
    <source>
        <dbReference type="Proteomes" id="UP000472263"/>
    </source>
</evidence>
<reference evidence="1" key="1">
    <citation type="submission" date="2019-06" db="EMBL/GenBank/DDBJ databases">
        <authorList>
            <consortium name="Wellcome Sanger Institute Data Sharing"/>
        </authorList>
    </citation>
    <scope>NUCLEOTIDE SEQUENCE [LARGE SCALE GENOMIC DNA]</scope>
</reference>